<feature type="compositionally biased region" description="Basic and acidic residues" evidence="15">
    <location>
        <begin position="412"/>
        <end position="423"/>
    </location>
</feature>
<organism evidence="17 18">
    <name type="scientific">Bemisia tabaci</name>
    <name type="common">Sweetpotato whitefly</name>
    <name type="synonym">Aleurodes tabaci</name>
    <dbReference type="NCBI Taxonomy" id="7038"/>
    <lineage>
        <taxon>Eukaryota</taxon>
        <taxon>Metazoa</taxon>
        <taxon>Ecdysozoa</taxon>
        <taxon>Arthropoda</taxon>
        <taxon>Hexapoda</taxon>
        <taxon>Insecta</taxon>
        <taxon>Pterygota</taxon>
        <taxon>Neoptera</taxon>
        <taxon>Paraneoptera</taxon>
        <taxon>Hemiptera</taxon>
        <taxon>Sternorrhyncha</taxon>
        <taxon>Aleyrodoidea</taxon>
        <taxon>Aleyrodidae</taxon>
        <taxon>Aleyrodinae</taxon>
        <taxon>Bemisia</taxon>
    </lineage>
</organism>
<evidence type="ECO:0000313" key="17">
    <source>
        <dbReference type="EMBL" id="CAH0381704.1"/>
    </source>
</evidence>
<feature type="transmembrane region" description="Helical" evidence="14">
    <location>
        <begin position="153"/>
        <end position="173"/>
    </location>
</feature>
<evidence type="ECO:0000259" key="16">
    <source>
        <dbReference type="PROSITE" id="PS50969"/>
    </source>
</evidence>
<dbReference type="GO" id="GO:0015031">
    <property type="term" value="P:protein transport"/>
    <property type="evidence" value="ECO:0007669"/>
    <property type="project" value="UniProtKB-KW"/>
</dbReference>
<keyword evidence="12 14" id="KW-0472">Membrane</keyword>
<reference evidence="17" key="1">
    <citation type="submission" date="2021-12" db="EMBL/GenBank/DDBJ databases">
        <authorList>
            <person name="King R."/>
        </authorList>
    </citation>
    <scope>NUCLEOTIDE SEQUENCE</scope>
</reference>
<keyword evidence="4 14" id="KW-0813">Transport</keyword>
<keyword evidence="6" id="KW-0999">Mitochondrion inner membrane</keyword>
<evidence type="ECO:0000256" key="13">
    <source>
        <dbReference type="ARBA" id="ARBA00061911"/>
    </source>
</evidence>
<dbReference type="PROSITE" id="PS50969">
    <property type="entry name" value="FCP1"/>
    <property type="match status" value="1"/>
</dbReference>
<evidence type="ECO:0000256" key="10">
    <source>
        <dbReference type="ARBA" id="ARBA00023010"/>
    </source>
</evidence>
<evidence type="ECO:0000256" key="1">
    <source>
        <dbReference type="ARBA" id="ARBA00002959"/>
    </source>
</evidence>
<dbReference type="AlphaFoldDB" id="A0A9P0A0Z0"/>
<dbReference type="PANTHER" id="PTHR12210">
    <property type="entry name" value="DULLARD PROTEIN PHOSPHATASE"/>
    <property type="match status" value="1"/>
</dbReference>
<comment type="similarity">
    <text evidence="3 14">Belongs to the TIM50 family.</text>
</comment>
<comment type="subunit">
    <text evidence="13">Component of the TIM23 complex at least composed of Tim23, Tim17 (Tim17a1, Tim17a2 or Tim17b1) and a Tim50.</text>
</comment>
<dbReference type="KEGG" id="btab:109039709"/>
<keyword evidence="9 14" id="KW-1133">Transmembrane helix</keyword>
<keyword evidence="8 14" id="KW-0809">Transit peptide</keyword>
<comment type="function">
    <text evidence="1 14">Essential component of the TIM23 complex, a complex that mediates the translocation of transit peptide-containing proteins across the mitochondrial inner membrane.</text>
</comment>
<dbReference type="Proteomes" id="UP001152759">
    <property type="component" value="Chromosome 1"/>
</dbReference>
<evidence type="ECO:0000256" key="15">
    <source>
        <dbReference type="SAM" id="MobiDB-lite"/>
    </source>
</evidence>
<keyword evidence="11 14" id="KW-0496">Mitochondrion</keyword>
<keyword evidence="7 14" id="KW-0653">Protein transport</keyword>
<evidence type="ECO:0000313" key="18">
    <source>
        <dbReference type="Proteomes" id="UP001152759"/>
    </source>
</evidence>
<dbReference type="EMBL" id="OU963862">
    <property type="protein sequence ID" value="CAH0381704.1"/>
    <property type="molecule type" value="Genomic_DNA"/>
</dbReference>
<evidence type="ECO:0000256" key="11">
    <source>
        <dbReference type="ARBA" id="ARBA00023128"/>
    </source>
</evidence>
<evidence type="ECO:0000256" key="5">
    <source>
        <dbReference type="ARBA" id="ARBA00022692"/>
    </source>
</evidence>
<dbReference type="InterPro" id="IPR023214">
    <property type="entry name" value="HAD_sf"/>
</dbReference>
<evidence type="ECO:0000256" key="2">
    <source>
        <dbReference type="ARBA" id="ARBA00004434"/>
    </source>
</evidence>
<proteinExistence type="inferred from homology"/>
<evidence type="ECO:0000256" key="14">
    <source>
        <dbReference type="RuleBase" id="RU365079"/>
    </source>
</evidence>
<protein>
    <recommendedName>
        <fullName evidence="14">Mitochondrial import inner membrane translocase subunit TIM50</fullName>
    </recommendedName>
</protein>
<feature type="domain" description="FCP1 homology" evidence="16">
    <location>
        <begin position="232"/>
        <end position="376"/>
    </location>
</feature>
<evidence type="ECO:0000256" key="6">
    <source>
        <dbReference type="ARBA" id="ARBA00022792"/>
    </source>
</evidence>
<keyword evidence="5 14" id="KW-0812">Transmembrane</keyword>
<dbReference type="InterPro" id="IPR036412">
    <property type="entry name" value="HAD-like_sf"/>
</dbReference>
<gene>
    <name evidence="17" type="ORF">BEMITA_LOCUS1324</name>
</gene>
<dbReference type="InterPro" id="IPR004274">
    <property type="entry name" value="FCP1_dom"/>
</dbReference>
<dbReference type="Gene3D" id="3.40.50.1000">
    <property type="entry name" value="HAD superfamily/HAD-like"/>
    <property type="match status" value="1"/>
</dbReference>
<feature type="region of interest" description="Disordered" evidence="15">
    <location>
        <begin position="119"/>
        <end position="145"/>
    </location>
</feature>
<dbReference type="Pfam" id="PF03031">
    <property type="entry name" value="NIF"/>
    <property type="match status" value="1"/>
</dbReference>
<evidence type="ECO:0000256" key="4">
    <source>
        <dbReference type="ARBA" id="ARBA00022448"/>
    </source>
</evidence>
<dbReference type="SMART" id="SM00577">
    <property type="entry name" value="CPDc"/>
    <property type="match status" value="1"/>
</dbReference>
<dbReference type="FunFam" id="3.40.50.1000:FF:000019">
    <property type="entry name" value="Mitochondrial import inner membrane translocase subunit TIM50"/>
    <property type="match status" value="1"/>
</dbReference>
<keyword evidence="18" id="KW-1185">Reference proteome</keyword>
<dbReference type="InterPro" id="IPR050365">
    <property type="entry name" value="TIM50"/>
</dbReference>
<accession>A0A9P0A0Z0</accession>
<evidence type="ECO:0000256" key="8">
    <source>
        <dbReference type="ARBA" id="ARBA00022946"/>
    </source>
</evidence>
<dbReference type="SUPFAM" id="SSF56784">
    <property type="entry name" value="HAD-like"/>
    <property type="match status" value="1"/>
</dbReference>
<dbReference type="CDD" id="cd07521">
    <property type="entry name" value="HAD_FCP1-like"/>
    <property type="match status" value="1"/>
</dbReference>
<keyword evidence="10 14" id="KW-0811">Translocation</keyword>
<evidence type="ECO:0000256" key="9">
    <source>
        <dbReference type="ARBA" id="ARBA00022989"/>
    </source>
</evidence>
<comment type="subcellular location">
    <subcellularLocation>
        <location evidence="2 14">Mitochondrion inner membrane</location>
        <topology evidence="2 14">Single-pass membrane protein</topology>
    </subcellularLocation>
</comment>
<evidence type="ECO:0000256" key="12">
    <source>
        <dbReference type="ARBA" id="ARBA00023136"/>
    </source>
</evidence>
<evidence type="ECO:0000256" key="7">
    <source>
        <dbReference type="ARBA" id="ARBA00022927"/>
    </source>
</evidence>
<sequence length="443" mass="50434">MAGVQWKCIKNSKKLLNNFVNNFKNVTACNSASLSHDSSRSVHNSASDRSYASSSFTAWHKLGQSYTSSVGHSQINLRISESLALSSSGFRTLNNSKAPHCCTNQSLCLFHSSTNLFSEKQDSQSDKGGGPKTPPDEDEEAQRKERESYWRTMKLSFICLGASFGIGGGFLIYELGPQKRDADGNIIEDEFSHLPPVKQLFSRIAAELQSWNKMLKKPSRDKLLPDPLEPPYHQPPYTLILELTDLLVHPDWTYQTGWRFKKRPNVDAFLEKVGPPLFEIVIYTAEQGLTVFPIIDSLDPKQMISYRLVRDATEFVDGHHVKNLDCINRDLSKVIVVDWNPDSVKLHPNNALVIPRWKGQDTDRTLVDLAAFLQTIAINQVEDVREVLQYYRQFDDPLETFKENQRKFLEQQEERRKAEEERKKNKPLAAKWSGSLFSSGPKI</sequence>
<name>A0A9P0A0Z0_BEMTA</name>
<dbReference type="GO" id="GO:0005744">
    <property type="term" value="C:TIM23 mitochondrial import inner membrane translocase complex"/>
    <property type="evidence" value="ECO:0007669"/>
    <property type="project" value="UniProtKB-UniRule"/>
</dbReference>
<feature type="region of interest" description="Disordered" evidence="15">
    <location>
        <begin position="412"/>
        <end position="443"/>
    </location>
</feature>
<evidence type="ECO:0000256" key="3">
    <source>
        <dbReference type="ARBA" id="ARBA00006344"/>
    </source>
</evidence>